<feature type="domain" description="Phospholipid/glycerol acyltransferase" evidence="4">
    <location>
        <begin position="51"/>
        <end position="169"/>
    </location>
</feature>
<evidence type="ECO:0000256" key="2">
    <source>
        <dbReference type="ARBA" id="ARBA00023315"/>
    </source>
</evidence>
<evidence type="ECO:0000313" key="10">
    <source>
        <dbReference type="EMBL" id="CAB5035433.1"/>
    </source>
</evidence>
<evidence type="ECO:0000259" key="4">
    <source>
        <dbReference type="SMART" id="SM00563"/>
    </source>
</evidence>
<dbReference type="SMART" id="SM00563">
    <property type="entry name" value="PlsC"/>
    <property type="match status" value="1"/>
</dbReference>
<evidence type="ECO:0000256" key="3">
    <source>
        <dbReference type="SAM" id="MobiDB-lite"/>
    </source>
</evidence>
<protein>
    <submittedName>
        <fullName evidence="7">Unannotated protein</fullName>
    </submittedName>
</protein>
<keyword evidence="1" id="KW-0808">Transferase</keyword>
<feature type="compositionally biased region" description="Basic residues" evidence="3">
    <location>
        <begin position="251"/>
        <end position="261"/>
    </location>
</feature>
<dbReference type="PANTHER" id="PTHR10434">
    <property type="entry name" value="1-ACYL-SN-GLYCEROL-3-PHOSPHATE ACYLTRANSFERASE"/>
    <property type="match status" value="1"/>
</dbReference>
<dbReference type="SUPFAM" id="SSF69593">
    <property type="entry name" value="Glycerol-3-phosphate (1)-acyltransferase"/>
    <property type="match status" value="1"/>
</dbReference>
<accession>A0A6J6QWN7</accession>
<keyword evidence="2" id="KW-0012">Acyltransferase</keyword>
<reference evidence="7" key="1">
    <citation type="submission" date="2020-05" db="EMBL/GenBank/DDBJ databases">
        <authorList>
            <person name="Chiriac C."/>
            <person name="Salcher M."/>
            <person name="Ghai R."/>
            <person name="Kavagutti S V."/>
        </authorList>
    </citation>
    <scope>NUCLEOTIDE SEQUENCE</scope>
</reference>
<evidence type="ECO:0000256" key="1">
    <source>
        <dbReference type="ARBA" id="ARBA00022679"/>
    </source>
</evidence>
<organism evidence="7">
    <name type="scientific">freshwater metagenome</name>
    <dbReference type="NCBI Taxonomy" id="449393"/>
    <lineage>
        <taxon>unclassified sequences</taxon>
        <taxon>metagenomes</taxon>
        <taxon>ecological metagenomes</taxon>
    </lineage>
</organism>
<dbReference type="EMBL" id="CAFBLI010000043">
    <property type="protein sequence ID" value="CAB4866354.1"/>
    <property type="molecule type" value="Genomic_DNA"/>
</dbReference>
<dbReference type="CDD" id="cd07989">
    <property type="entry name" value="LPLAT_AGPAT-like"/>
    <property type="match status" value="1"/>
</dbReference>
<name>A0A6J6QWN7_9ZZZZ</name>
<dbReference type="EMBL" id="CAEZXH010000042">
    <property type="protein sequence ID" value="CAB4684840.1"/>
    <property type="molecule type" value="Genomic_DNA"/>
</dbReference>
<sequence>MGEITYPPPKGYPLGVTSWFKFGATLVIPLIKLISKREWRGAENIPKTGAAIVVSNHISYFDPLVFAHFLYANGRAPRFLGKSELFKLPIIGTVLRGAGQVPVERESENAKFALHHAVAFLEAGHLLGVYPEGTLTRDPGAWPMKGKTGIARLAIMTKVPVIPCAQWGAQALLPPYSKRPLLFPRKLTQVTAGPPLDFSRWYGREDEIEALNEATTYVMDTITGMVETLRGEKAPAQRLDPRTTSLPRTGNFRKKSKGSDK</sequence>
<evidence type="ECO:0000313" key="6">
    <source>
        <dbReference type="EMBL" id="CAB4684840.1"/>
    </source>
</evidence>
<evidence type="ECO:0000313" key="7">
    <source>
        <dbReference type="EMBL" id="CAB4711594.1"/>
    </source>
</evidence>
<dbReference type="EMBL" id="CAEZUJ010000022">
    <property type="protein sequence ID" value="CAB4600026.1"/>
    <property type="molecule type" value="Genomic_DNA"/>
</dbReference>
<dbReference type="EMBL" id="CAEZYJ010000007">
    <property type="protein sequence ID" value="CAB4711594.1"/>
    <property type="molecule type" value="Genomic_DNA"/>
</dbReference>
<dbReference type="GO" id="GO:0006654">
    <property type="term" value="P:phosphatidic acid biosynthetic process"/>
    <property type="evidence" value="ECO:0007669"/>
    <property type="project" value="TreeGrafter"/>
</dbReference>
<evidence type="ECO:0000313" key="9">
    <source>
        <dbReference type="EMBL" id="CAB4866354.1"/>
    </source>
</evidence>
<dbReference type="Pfam" id="PF01553">
    <property type="entry name" value="Acyltransferase"/>
    <property type="match status" value="1"/>
</dbReference>
<dbReference type="GO" id="GO:0005886">
    <property type="term" value="C:plasma membrane"/>
    <property type="evidence" value="ECO:0007669"/>
    <property type="project" value="TreeGrafter"/>
</dbReference>
<dbReference type="GO" id="GO:0003841">
    <property type="term" value="F:1-acylglycerol-3-phosphate O-acyltransferase activity"/>
    <property type="evidence" value="ECO:0007669"/>
    <property type="project" value="TreeGrafter"/>
</dbReference>
<proteinExistence type="predicted"/>
<dbReference type="EMBL" id="CAEZZS010000011">
    <property type="protein sequence ID" value="CAB4771834.1"/>
    <property type="molecule type" value="Genomic_DNA"/>
</dbReference>
<gene>
    <name evidence="5" type="ORF">UFOPK1811_00726</name>
    <name evidence="6" type="ORF">UFOPK2360_00796</name>
    <name evidence="7" type="ORF">UFOPK2659_00131</name>
    <name evidence="8" type="ORF">UFOPK2922_00395</name>
    <name evidence="9" type="ORF">UFOPK3306_00704</name>
    <name evidence="10" type="ORF">UFOPK4209_00300</name>
</gene>
<dbReference type="InterPro" id="IPR002123">
    <property type="entry name" value="Plipid/glycerol_acylTrfase"/>
</dbReference>
<dbReference type="AlphaFoldDB" id="A0A6J6QWN7"/>
<evidence type="ECO:0000313" key="8">
    <source>
        <dbReference type="EMBL" id="CAB4771834.1"/>
    </source>
</evidence>
<evidence type="ECO:0000313" key="5">
    <source>
        <dbReference type="EMBL" id="CAB4600026.1"/>
    </source>
</evidence>
<feature type="region of interest" description="Disordered" evidence="3">
    <location>
        <begin position="233"/>
        <end position="261"/>
    </location>
</feature>
<dbReference type="PANTHER" id="PTHR10434:SF55">
    <property type="entry name" value="POSSIBLE ACYLTRANSFERASE"/>
    <property type="match status" value="1"/>
</dbReference>
<dbReference type="EMBL" id="CAFBPY010000028">
    <property type="protein sequence ID" value="CAB5035433.1"/>
    <property type="molecule type" value="Genomic_DNA"/>
</dbReference>